<evidence type="ECO:0000256" key="2">
    <source>
        <dbReference type="ARBA" id="ARBA00022692"/>
    </source>
</evidence>
<gene>
    <name evidence="6" type="ORF">DW099_02120</name>
</gene>
<dbReference type="RefSeq" id="WP_118333507.1">
    <property type="nucleotide sequence ID" value="NZ_AP025567.1"/>
</dbReference>
<dbReference type="OrthoDB" id="1679205at2"/>
<evidence type="ECO:0000313" key="6">
    <source>
        <dbReference type="EMBL" id="RHJ89393.1"/>
    </source>
</evidence>
<keyword evidence="4 5" id="KW-0472">Membrane</keyword>
<evidence type="ECO:0000256" key="4">
    <source>
        <dbReference type="ARBA" id="ARBA00023136"/>
    </source>
</evidence>
<feature type="transmembrane region" description="Helical" evidence="5">
    <location>
        <begin position="70"/>
        <end position="89"/>
    </location>
</feature>
<keyword evidence="7" id="KW-1185">Reference proteome</keyword>
<accession>A0A415E6J2</accession>
<dbReference type="Pfam" id="PF02659">
    <property type="entry name" value="Mntp"/>
    <property type="match status" value="2"/>
</dbReference>
<feature type="transmembrane region" description="Helical" evidence="5">
    <location>
        <begin position="39"/>
        <end position="63"/>
    </location>
</feature>
<protein>
    <submittedName>
        <fullName evidence="6">Sporulation membrane protein YtaF</fullName>
    </submittedName>
</protein>
<dbReference type="STRING" id="1776384.GCA_900086585_02706"/>
<comment type="caution">
    <text evidence="6">The sequence shown here is derived from an EMBL/GenBank/DDBJ whole genome shotgun (WGS) entry which is preliminary data.</text>
</comment>
<dbReference type="PANTHER" id="PTHR35529:SF2">
    <property type="entry name" value="SPORULATION PROTEIN YTAF-RELATED"/>
    <property type="match status" value="1"/>
</dbReference>
<reference evidence="6 7" key="1">
    <citation type="submission" date="2018-08" db="EMBL/GenBank/DDBJ databases">
        <title>A genome reference for cultivated species of the human gut microbiota.</title>
        <authorList>
            <person name="Zou Y."/>
            <person name="Xue W."/>
            <person name="Luo G."/>
        </authorList>
    </citation>
    <scope>NUCLEOTIDE SEQUENCE [LARGE SCALE GENOMIC DNA]</scope>
    <source>
        <strain evidence="6 7">AM07-24</strain>
    </source>
</reference>
<dbReference type="AlphaFoldDB" id="A0A415E6J2"/>
<proteinExistence type="predicted"/>
<dbReference type="InterPro" id="IPR003810">
    <property type="entry name" value="Mntp/YtaF"/>
</dbReference>
<dbReference type="Proteomes" id="UP000284841">
    <property type="component" value="Unassembled WGS sequence"/>
</dbReference>
<name>A0A415E6J2_9FIRM</name>
<dbReference type="EMBL" id="QRMS01000001">
    <property type="protein sequence ID" value="RHJ89393.1"/>
    <property type="molecule type" value="Genomic_DNA"/>
</dbReference>
<sequence>MQIHLLSALLFGVSSNTDNLVVGMSYGIKKMPIRWSENLIVALITFMGTVLSMILGKSVLLFLPQKLAGILGSVIIILIGAVGLVKFFMKMKKPEEESEEETELTLQTLTRTEALILGLALTLNNIGLGIGASITGLPVLSTALCSFLFSLLFLYIGNLIGRSKIAELVGEFAEPLAGLLMIGLGVYEIFI</sequence>
<evidence type="ECO:0000256" key="5">
    <source>
        <dbReference type="SAM" id="Phobius"/>
    </source>
</evidence>
<keyword evidence="3 5" id="KW-1133">Transmembrane helix</keyword>
<evidence type="ECO:0000313" key="7">
    <source>
        <dbReference type="Proteomes" id="UP000284841"/>
    </source>
</evidence>
<evidence type="ECO:0000256" key="1">
    <source>
        <dbReference type="ARBA" id="ARBA00022475"/>
    </source>
</evidence>
<feature type="transmembrane region" description="Helical" evidence="5">
    <location>
        <begin position="114"/>
        <end position="132"/>
    </location>
</feature>
<dbReference type="SUPFAM" id="SSF103473">
    <property type="entry name" value="MFS general substrate transporter"/>
    <property type="match status" value="1"/>
</dbReference>
<keyword evidence="1" id="KW-1003">Cell membrane</keyword>
<dbReference type="PANTHER" id="PTHR35529">
    <property type="entry name" value="MANGANESE EFFLUX PUMP MNTP-RELATED"/>
    <property type="match status" value="1"/>
</dbReference>
<keyword evidence="2 5" id="KW-0812">Transmembrane</keyword>
<feature type="transmembrane region" description="Helical" evidence="5">
    <location>
        <begin position="139"/>
        <end position="160"/>
    </location>
</feature>
<dbReference type="InterPro" id="IPR036259">
    <property type="entry name" value="MFS_trans_sf"/>
</dbReference>
<feature type="transmembrane region" description="Helical" evidence="5">
    <location>
        <begin position="172"/>
        <end position="190"/>
    </location>
</feature>
<evidence type="ECO:0000256" key="3">
    <source>
        <dbReference type="ARBA" id="ARBA00022989"/>
    </source>
</evidence>
<organism evidence="6 7">
    <name type="scientific">Emergencia timonensis</name>
    <dbReference type="NCBI Taxonomy" id="1776384"/>
    <lineage>
        <taxon>Bacteria</taxon>
        <taxon>Bacillati</taxon>
        <taxon>Bacillota</taxon>
        <taxon>Clostridia</taxon>
        <taxon>Peptostreptococcales</taxon>
        <taxon>Anaerovoracaceae</taxon>
        <taxon>Emergencia</taxon>
    </lineage>
</organism>